<organism evidence="8 9">
    <name type="scientific">Striga hermonthica</name>
    <name type="common">Purple witchweed</name>
    <name type="synonym">Buchnera hermonthica</name>
    <dbReference type="NCBI Taxonomy" id="68872"/>
    <lineage>
        <taxon>Eukaryota</taxon>
        <taxon>Viridiplantae</taxon>
        <taxon>Streptophyta</taxon>
        <taxon>Embryophyta</taxon>
        <taxon>Tracheophyta</taxon>
        <taxon>Spermatophyta</taxon>
        <taxon>Magnoliopsida</taxon>
        <taxon>eudicotyledons</taxon>
        <taxon>Gunneridae</taxon>
        <taxon>Pentapetalae</taxon>
        <taxon>asterids</taxon>
        <taxon>lamiids</taxon>
        <taxon>Lamiales</taxon>
        <taxon>Orobanchaceae</taxon>
        <taxon>Buchnereae</taxon>
        <taxon>Striga</taxon>
    </lineage>
</organism>
<evidence type="ECO:0000256" key="2">
    <source>
        <dbReference type="ARBA" id="ARBA00023015"/>
    </source>
</evidence>
<comment type="caution">
    <text evidence="8">The sequence shown here is derived from an EMBL/GenBank/DDBJ whole genome shotgun (WGS) entry which is preliminary data.</text>
</comment>
<dbReference type="GO" id="GO:0005634">
    <property type="term" value="C:nucleus"/>
    <property type="evidence" value="ECO:0007669"/>
    <property type="project" value="UniProtKB-SubCell"/>
</dbReference>
<dbReference type="GO" id="GO:0006355">
    <property type="term" value="P:regulation of DNA-templated transcription"/>
    <property type="evidence" value="ECO:0007669"/>
    <property type="project" value="InterPro"/>
</dbReference>
<dbReference type="PANTHER" id="PTHR31744">
    <property type="entry name" value="PROTEIN CUP-SHAPED COTYLEDON 2-RELATED"/>
    <property type="match status" value="1"/>
</dbReference>
<dbReference type="GO" id="GO:0003677">
    <property type="term" value="F:DNA binding"/>
    <property type="evidence" value="ECO:0007669"/>
    <property type="project" value="UniProtKB-KW"/>
</dbReference>
<dbReference type="InterPro" id="IPR036093">
    <property type="entry name" value="NAC_dom_sf"/>
</dbReference>
<dbReference type="EMBL" id="CACSLK010017224">
    <property type="protein sequence ID" value="CAA0818531.1"/>
    <property type="molecule type" value="Genomic_DNA"/>
</dbReference>
<feature type="region of interest" description="Disordered" evidence="6">
    <location>
        <begin position="1"/>
        <end position="29"/>
    </location>
</feature>
<dbReference type="SUPFAM" id="SSF101941">
    <property type="entry name" value="NAC domain"/>
    <property type="match status" value="1"/>
</dbReference>
<comment type="subcellular location">
    <subcellularLocation>
        <location evidence="1">Nucleus</location>
    </subcellularLocation>
</comment>
<evidence type="ECO:0000256" key="3">
    <source>
        <dbReference type="ARBA" id="ARBA00023125"/>
    </source>
</evidence>
<keyword evidence="5" id="KW-0539">Nucleus</keyword>
<evidence type="ECO:0000256" key="6">
    <source>
        <dbReference type="SAM" id="MobiDB-lite"/>
    </source>
</evidence>
<dbReference type="FunFam" id="2.170.150.80:FF:000007">
    <property type="entry name" value="NAC domain-containing protein 35"/>
    <property type="match status" value="1"/>
</dbReference>
<keyword evidence="2" id="KW-0805">Transcription regulation</keyword>
<dbReference type="OrthoDB" id="1883668at2759"/>
<keyword evidence="3" id="KW-0238">DNA-binding</keyword>
<evidence type="ECO:0000313" key="9">
    <source>
        <dbReference type="Proteomes" id="UP001153555"/>
    </source>
</evidence>
<dbReference type="GO" id="GO:0099402">
    <property type="term" value="P:plant organ development"/>
    <property type="evidence" value="ECO:0007669"/>
    <property type="project" value="UniProtKB-ARBA"/>
</dbReference>
<dbReference type="AlphaFoldDB" id="A0A9N7MTT4"/>
<evidence type="ECO:0000256" key="4">
    <source>
        <dbReference type="ARBA" id="ARBA00023163"/>
    </source>
</evidence>
<proteinExistence type="predicted"/>
<accession>A0A9N7MTT4</accession>
<dbReference type="Pfam" id="PF02365">
    <property type="entry name" value="NAM"/>
    <property type="match status" value="1"/>
</dbReference>
<keyword evidence="4" id="KW-0804">Transcription</keyword>
<dbReference type="Proteomes" id="UP001153555">
    <property type="component" value="Unassembled WGS sequence"/>
</dbReference>
<reference evidence="8" key="1">
    <citation type="submission" date="2019-12" db="EMBL/GenBank/DDBJ databases">
        <authorList>
            <person name="Scholes J."/>
        </authorList>
    </citation>
    <scope>NUCLEOTIDE SEQUENCE</scope>
</reference>
<dbReference type="PROSITE" id="PS51005">
    <property type="entry name" value="NAC"/>
    <property type="match status" value="1"/>
</dbReference>
<evidence type="ECO:0000313" key="8">
    <source>
        <dbReference type="EMBL" id="CAA0818531.1"/>
    </source>
</evidence>
<feature type="compositionally biased region" description="Polar residues" evidence="6">
    <location>
        <begin position="1"/>
        <end position="12"/>
    </location>
</feature>
<sequence>MEVENNSSSSITCAGDSYKEEEEEEDDRAQLPGFRFYPTDEELVGFYLKRKIEKRPISIELIKQADIYKYDPWDLPKSGNVGDKEWYFFCKRGRKYRNSIRPNRVTGSGFWKATGIDKPVYSSGKEGGRDRVIGLKKSLVYYRGSAGKGTKTDWMMHEFRLPPAIDGKTAKHGTMDDVTKSPSAQEAEVWTLCRILKRNTSHKKSLPDWRDSTGGRTTIDPISDLGSKTCQISQKSYNICFDSPNVRPTGGQKPLADIAYHDQNNVPINQPFPTGQFFGSSMVFTSEDPSGGSLFSGSICGEMSEFLRHEDWGGDRRSVVDCAKGAIDGWLPESGLRLLTSRLRGGWISVMAAHGLEARGYCCSENFGSEISSTRACCEDACEMRRR</sequence>
<gene>
    <name evidence="8" type="ORF">SHERM_00301</name>
</gene>
<dbReference type="Gene3D" id="2.170.150.80">
    <property type="entry name" value="NAC domain"/>
    <property type="match status" value="1"/>
</dbReference>
<dbReference type="PANTHER" id="PTHR31744:SF65">
    <property type="entry name" value="TRANSCRIPTION FACTOR JUNGBRUNNEN 1"/>
    <property type="match status" value="1"/>
</dbReference>
<name>A0A9N7MTT4_STRHE</name>
<protein>
    <submittedName>
        <fullName evidence="8">Transcription factor JUNGBRUNNEN 1</fullName>
    </submittedName>
</protein>
<evidence type="ECO:0000256" key="5">
    <source>
        <dbReference type="ARBA" id="ARBA00023242"/>
    </source>
</evidence>
<evidence type="ECO:0000256" key="1">
    <source>
        <dbReference type="ARBA" id="ARBA00004123"/>
    </source>
</evidence>
<keyword evidence="9" id="KW-1185">Reference proteome</keyword>
<feature type="domain" description="NAC" evidence="7">
    <location>
        <begin position="30"/>
        <end position="198"/>
    </location>
</feature>
<evidence type="ECO:0000259" key="7">
    <source>
        <dbReference type="PROSITE" id="PS51005"/>
    </source>
</evidence>
<dbReference type="InterPro" id="IPR003441">
    <property type="entry name" value="NAC-dom"/>
</dbReference>